<dbReference type="PANTHER" id="PTHR37482">
    <property type="entry name" value="OUTER MEMBRANE PROTEIN ASSEMBLY FACTOR BAME"/>
    <property type="match status" value="1"/>
</dbReference>
<gene>
    <name evidence="5" type="primary">bamE</name>
    <name evidence="5" type="ORF">J4732_05900</name>
</gene>
<dbReference type="GO" id="GO:0043165">
    <property type="term" value="P:Gram-negative-bacterium-type cell outer membrane assembly"/>
    <property type="evidence" value="ECO:0007669"/>
    <property type="project" value="TreeGrafter"/>
</dbReference>
<feature type="domain" description="Outer membrane protein assembly factor BamE" evidence="4">
    <location>
        <begin position="9"/>
        <end position="76"/>
    </location>
</feature>
<sequence>MVYRPDINGNYLTSTDVAKIQKGMTQQQVAYIGHPNAARPARNSDVVHVFRQQPAMKTSPADLTLTFDSAGVLTDIRTNRR</sequence>
<keyword evidence="2" id="KW-0472">Membrane</keyword>
<dbReference type="GO" id="GO:0051205">
    <property type="term" value="P:protein insertion into membrane"/>
    <property type="evidence" value="ECO:0007669"/>
    <property type="project" value="TreeGrafter"/>
</dbReference>
<comment type="caution">
    <text evidence="5">The sequence shown here is derived from an EMBL/GenBank/DDBJ whole genome shotgun (WGS) entry which is preliminary data.</text>
</comment>
<dbReference type="InterPro" id="IPR026592">
    <property type="entry name" value="BamE"/>
</dbReference>
<proteinExistence type="predicted"/>
<evidence type="ECO:0000259" key="4">
    <source>
        <dbReference type="Pfam" id="PF04355"/>
    </source>
</evidence>
<dbReference type="AlphaFoldDB" id="A0A939NR92"/>
<protein>
    <submittedName>
        <fullName evidence="5">Outer membrane protein assembly factor BamE</fullName>
    </submittedName>
</protein>
<evidence type="ECO:0000313" key="5">
    <source>
        <dbReference type="EMBL" id="MBO2006697.1"/>
    </source>
</evidence>
<name>A0A939NR92_SERMA</name>
<dbReference type="Pfam" id="PF04355">
    <property type="entry name" value="BamE"/>
    <property type="match status" value="1"/>
</dbReference>
<evidence type="ECO:0000256" key="1">
    <source>
        <dbReference type="ARBA" id="ARBA00022729"/>
    </source>
</evidence>
<keyword evidence="1" id="KW-0732">Signal</keyword>
<accession>A0A939NR92</accession>
<organism evidence="5">
    <name type="scientific">Serratia marcescens</name>
    <dbReference type="NCBI Taxonomy" id="615"/>
    <lineage>
        <taxon>Bacteria</taxon>
        <taxon>Pseudomonadati</taxon>
        <taxon>Pseudomonadota</taxon>
        <taxon>Gammaproteobacteria</taxon>
        <taxon>Enterobacterales</taxon>
        <taxon>Yersiniaceae</taxon>
        <taxon>Serratia</taxon>
    </lineage>
</organism>
<reference evidence="5" key="1">
    <citation type="submission" date="2021-03" db="EMBL/GenBank/DDBJ databases">
        <title>Molecular epidemiology and mechanisms of colistin and carbapenem resistance in Enterobacteriaceae from clinical isolates, the environment and porcine samples in Pretoria, South Africa.</title>
        <authorList>
            <person name="Bogoshi D."/>
            <person name="Mbelle N.M."/>
            <person name="Naidoo V."/>
            <person name="Osei Sekyere J."/>
        </authorList>
    </citation>
    <scope>NUCLEOTIDE SEQUENCE</scope>
    <source>
        <strain evidence="5">C080</strain>
    </source>
</reference>
<keyword evidence="3" id="KW-0998">Cell outer membrane</keyword>
<dbReference type="InterPro" id="IPR037873">
    <property type="entry name" value="BamE-like"/>
</dbReference>
<evidence type="ECO:0000256" key="2">
    <source>
        <dbReference type="ARBA" id="ARBA00023136"/>
    </source>
</evidence>
<dbReference type="GO" id="GO:0030674">
    <property type="term" value="F:protein-macromolecule adaptor activity"/>
    <property type="evidence" value="ECO:0007669"/>
    <property type="project" value="TreeGrafter"/>
</dbReference>
<dbReference type="InterPro" id="IPR007450">
    <property type="entry name" value="BamE_dom"/>
</dbReference>
<dbReference type="PANTHER" id="PTHR37482:SF1">
    <property type="entry name" value="OUTER MEMBRANE PROTEIN ASSEMBLY FACTOR BAME"/>
    <property type="match status" value="1"/>
</dbReference>
<dbReference type="EMBL" id="JAGETR010000032">
    <property type="protein sequence ID" value="MBO2006697.1"/>
    <property type="molecule type" value="Genomic_DNA"/>
</dbReference>
<dbReference type="Gene3D" id="3.30.1450.10">
    <property type="match status" value="1"/>
</dbReference>
<dbReference type="GO" id="GO:1990063">
    <property type="term" value="C:Bam protein complex"/>
    <property type="evidence" value="ECO:0007669"/>
    <property type="project" value="TreeGrafter"/>
</dbReference>
<evidence type="ECO:0000256" key="3">
    <source>
        <dbReference type="ARBA" id="ARBA00023237"/>
    </source>
</evidence>